<dbReference type="RefSeq" id="WP_091698738.1">
    <property type="nucleotide sequence ID" value="NZ_FOAK01000001.1"/>
</dbReference>
<dbReference type="STRING" id="190974.SAMN05216439_0803"/>
<accession>A0A1H7G0F8</accession>
<dbReference type="EC" id="7.2.1.4" evidence="18 19"/>
<feature type="transmembrane region" description="Helical" evidence="19">
    <location>
        <begin position="20"/>
        <end position="39"/>
    </location>
</feature>
<reference evidence="20 21" key="1">
    <citation type="submission" date="2016-10" db="EMBL/GenBank/DDBJ databases">
        <authorList>
            <person name="de Groot N.N."/>
        </authorList>
    </citation>
    <scope>NUCLEOTIDE SEQUENCE [LARGE SCALE GENOMIC DNA]</scope>
    <source>
        <strain evidence="20 21">DSM 11978</strain>
    </source>
</reference>
<name>A0A1H7G0F8_9EURY</name>
<comment type="pathway">
    <text evidence="3 19">One-carbon metabolism; methanogenesis from CO(2); methyl-coenzyme M from 5,10-methylene-5,6,7,8-tetrahydromethanopterin: step 2/2.</text>
</comment>
<dbReference type="InterPro" id="IPR005865">
    <property type="entry name" value="THM_MeTrfase_su_C"/>
</dbReference>
<dbReference type="NCBIfam" id="TIGR01148">
    <property type="entry name" value="mtrC"/>
    <property type="match status" value="1"/>
</dbReference>
<comment type="catalytic activity">
    <reaction evidence="17 19">
        <text>5-methyl-5,6,7,8-tetrahydromethanopterin + coenzyme M + 2 Na(+)(in) = 5,6,7,8-tetrahydromethanopterin + methyl-coenzyme M + 2 Na(+)(out)</text>
        <dbReference type="Rhea" id="RHEA:53492"/>
        <dbReference type="ChEBI" id="CHEBI:29101"/>
        <dbReference type="ChEBI" id="CHEBI:58103"/>
        <dbReference type="ChEBI" id="CHEBI:58116"/>
        <dbReference type="ChEBI" id="CHEBI:58286"/>
        <dbReference type="ChEBI" id="CHEBI:58319"/>
        <dbReference type="EC" id="7.2.1.4"/>
    </reaction>
</comment>
<sequence length="271" mass="27379">MSAGGSADGAAAGAVDSMHLLVLGIVGGLLGIYLTAFLGETIGSLFAGLGAVCAIVWGADAIRRVASYGLGTGVPSIGYMSLSVGVISAFAGISLAAILKMPMVGPIAALLVAVIIGAVIALVATKIVGMKIPIMLQCTIEIAGAAALSILGFSAAIAGSFDMAAVYENVVATGFIAVLFILCTMAIQHPFNACLGPNEDQLRTLKCAASTAFLSMTIVGLMSITTGGLGWFIVFIVGLIGWIISFKAFVAASMNDAASTKWAGLWPKVEN</sequence>
<evidence type="ECO:0000256" key="11">
    <source>
        <dbReference type="ARBA" id="ARBA00022692"/>
    </source>
</evidence>
<gene>
    <name evidence="19" type="primary">mtrC</name>
    <name evidence="20" type="ORF">SAMN05216439_0803</name>
</gene>
<dbReference type="Pfam" id="PF04211">
    <property type="entry name" value="MtrC"/>
    <property type="match status" value="1"/>
</dbReference>
<dbReference type="GO" id="GO:0032259">
    <property type="term" value="P:methylation"/>
    <property type="evidence" value="ECO:0007669"/>
    <property type="project" value="UniProtKB-KW"/>
</dbReference>
<comment type="function">
    <text evidence="1 19">Part of a complex that catalyzes the formation of methyl-coenzyme M and tetrahydromethanopterin from coenzyme M and methyl-tetrahydromethanopterin. This is an energy-conserving, sodium-ion translocating step.</text>
</comment>
<dbReference type="HAMAP" id="MF_01096">
    <property type="entry name" value="MtrC"/>
    <property type="match status" value="1"/>
</dbReference>
<proteinExistence type="inferred from homology"/>
<protein>
    <recommendedName>
        <fullName evidence="6 19">Tetrahydromethanopterin S-methyltransferase subunit C</fullName>
        <ecNumber evidence="18 19">7.2.1.4</ecNumber>
    </recommendedName>
    <alternativeName>
        <fullName evidence="16 19">N5-methyltetrahydromethanopterin--coenzyme M methyltransferase subunit C</fullName>
    </alternativeName>
</protein>
<evidence type="ECO:0000256" key="6">
    <source>
        <dbReference type="ARBA" id="ARBA00015131"/>
    </source>
</evidence>
<feature type="transmembrane region" description="Helical" evidence="19">
    <location>
        <begin position="231"/>
        <end position="252"/>
    </location>
</feature>
<evidence type="ECO:0000313" key="21">
    <source>
        <dbReference type="Proteomes" id="UP000199506"/>
    </source>
</evidence>
<evidence type="ECO:0000256" key="8">
    <source>
        <dbReference type="ARBA" id="ARBA00022563"/>
    </source>
</evidence>
<evidence type="ECO:0000256" key="2">
    <source>
        <dbReference type="ARBA" id="ARBA00004651"/>
    </source>
</evidence>
<evidence type="ECO:0000256" key="16">
    <source>
        <dbReference type="ARBA" id="ARBA00029817"/>
    </source>
</evidence>
<evidence type="ECO:0000256" key="1">
    <source>
        <dbReference type="ARBA" id="ARBA00002533"/>
    </source>
</evidence>
<evidence type="ECO:0000256" key="5">
    <source>
        <dbReference type="ARBA" id="ARBA00011616"/>
    </source>
</evidence>
<keyword evidence="9 19" id="KW-0489">Methyltransferase</keyword>
<comment type="subunit">
    <text evidence="5 19">The complex is composed of 8 subunits; MtrA, MtrB, MtrC, MtrD, MtrE, MtrF, MtrG and MtrH.</text>
</comment>
<keyword evidence="13 19" id="KW-1133">Transmembrane helix</keyword>
<keyword evidence="10 19" id="KW-0808">Transferase</keyword>
<evidence type="ECO:0000256" key="7">
    <source>
        <dbReference type="ARBA" id="ARBA00022475"/>
    </source>
</evidence>
<evidence type="ECO:0000256" key="4">
    <source>
        <dbReference type="ARBA" id="ARBA00007607"/>
    </source>
</evidence>
<dbReference type="AlphaFoldDB" id="A0A1H7G0F8"/>
<keyword evidence="12 19" id="KW-1278">Translocase</keyword>
<evidence type="ECO:0000256" key="18">
    <source>
        <dbReference type="ARBA" id="ARBA00044970"/>
    </source>
</evidence>
<evidence type="ECO:0000256" key="9">
    <source>
        <dbReference type="ARBA" id="ARBA00022603"/>
    </source>
</evidence>
<comment type="subcellular location">
    <subcellularLocation>
        <location evidence="2 19">Cell membrane</location>
        <topology evidence="2 19">Multi-pass membrane protein</topology>
    </subcellularLocation>
</comment>
<feature type="transmembrane region" description="Helical" evidence="19">
    <location>
        <begin position="45"/>
        <end position="65"/>
    </location>
</feature>
<dbReference type="PIRSF" id="PIRSF006530">
    <property type="entry name" value="MtrC"/>
    <property type="match status" value="1"/>
</dbReference>
<comment type="similarity">
    <text evidence="4 19">Belongs to the MtrC family.</text>
</comment>
<evidence type="ECO:0000256" key="13">
    <source>
        <dbReference type="ARBA" id="ARBA00022989"/>
    </source>
</evidence>
<dbReference type="GO" id="GO:0005886">
    <property type="term" value="C:plasma membrane"/>
    <property type="evidence" value="ECO:0007669"/>
    <property type="project" value="UniProtKB-SubCell"/>
</dbReference>
<evidence type="ECO:0000256" key="15">
    <source>
        <dbReference type="ARBA" id="ARBA00023136"/>
    </source>
</evidence>
<evidence type="ECO:0000313" key="20">
    <source>
        <dbReference type="EMBL" id="SEK31659.1"/>
    </source>
</evidence>
<keyword evidence="11 19" id="KW-0812">Transmembrane</keyword>
<keyword evidence="15 19" id="KW-0472">Membrane</keyword>
<evidence type="ECO:0000256" key="12">
    <source>
        <dbReference type="ARBA" id="ARBA00022967"/>
    </source>
</evidence>
<dbReference type="OrthoDB" id="60591at2157"/>
<dbReference type="GO" id="GO:0030269">
    <property type="term" value="F:tetrahydromethanopterin S-methyltransferase activity"/>
    <property type="evidence" value="ECO:0007669"/>
    <property type="project" value="UniProtKB-UniRule"/>
</dbReference>
<dbReference type="GO" id="GO:0006730">
    <property type="term" value="P:one-carbon metabolic process"/>
    <property type="evidence" value="ECO:0007669"/>
    <property type="project" value="UniProtKB-UniRule"/>
</dbReference>
<evidence type="ECO:0000256" key="10">
    <source>
        <dbReference type="ARBA" id="ARBA00022679"/>
    </source>
</evidence>
<keyword evidence="7 19" id="KW-1003">Cell membrane</keyword>
<dbReference type="UniPathway" id="UPA00640">
    <property type="reaction ID" value="UER00698"/>
</dbReference>
<organism evidence="20 21">
    <name type="scientific">Methanobrevibacter gottschalkii</name>
    <dbReference type="NCBI Taxonomy" id="190974"/>
    <lineage>
        <taxon>Archaea</taxon>
        <taxon>Methanobacteriati</taxon>
        <taxon>Methanobacteriota</taxon>
        <taxon>Methanomada group</taxon>
        <taxon>Methanobacteria</taxon>
        <taxon>Methanobacteriales</taxon>
        <taxon>Methanobacteriaceae</taxon>
        <taxon>Methanobrevibacter</taxon>
    </lineage>
</organism>
<dbReference type="GO" id="GO:0019386">
    <property type="term" value="P:methanogenesis, from carbon dioxide"/>
    <property type="evidence" value="ECO:0007669"/>
    <property type="project" value="UniProtKB-UniRule"/>
</dbReference>
<evidence type="ECO:0000256" key="19">
    <source>
        <dbReference type="HAMAP-Rule" id="MF_01096"/>
    </source>
</evidence>
<keyword evidence="8 19" id="KW-0554">One-carbon metabolism</keyword>
<feature type="transmembrane region" description="Helical" evidence="19">
    <location>
        <begin position="136"/>
        <end position="158"/>
    </location>
</feature>
<feature type="transmembrane region" description="Helical" evidence="19">
    <location>
        <begin position="170"/>
        <end position="187"/>
    </location>
</feature>
<dbReference type="EMBL" id="FOAK01000001">
    <property type="protein sequence ID" value="SEK31659.1"/>
    <property type="molecule type" value="Genomic_DNA"/>
</dbReference>
<feature type="transmembrane region" description="Helical" evidence="19">
    <location>
        <begin position="77"/>
        <end position="98"/>
    </location>
</feature>
<dbReference type="Proteomes" id="UP000199506">
    <property type="component" value="Unassembled WGS sequence"/>
</dbReference>
<feature type="transmembrane region" description="Helical" evidence="19">
    <location>
        <begin position="104"/>
        <end position="124"/>
    </location>
</feature>
<keyword evidence="14 19" id="KW-0484">Methanogenesis</keyword>
<evidence type="ECO:0000256" key="17">
    <source>
        <dbReference type="ARBA" id="ARBA00044880"/>
    </source>
</evidence>
<evidence type="ECO:0000256" key="14">
    <source>
        <dbReference type="ARBA" id="ARBA00022994"/>
    </source>
</evidence>
<evidence type="ECO:0000256" key="3">
    <source>
        <dbReference type="ARBA" id="ARBA00004839"/>
    </source>
</evidence>